<dbReference type="SFLD" id="SFLDS00003">
    <property type="entry name" value="Haloacid_Dehalogenase"/>
    <property type="match status" value="1"/>
</dbReference>
<dbReference type="InterPro" id="IPR050155">
    <property type="entry name" value="HAD-like_hydrolase_sf"/>
</dbReference>
<dbReference type="InterPro" id="IPR006439">
    <property type="entry name" value="HAD-SF_hydro_IA"/>
</dbReference>
<dbReference type="SFLD" id="SFLDG01129">
    <property type="entry name" value="C1.5:_HAD__Beta-PGM__Phosphata"/>
    <property type="match status" value="1"/>
</dbReference>
<proteinExistence type="predicted"/>
<keyword evidence="2" id="KW-0378">Hydrolase</keyword>
<feature type="region of interest" description="Disordered" evidence="1">
    <location>
        <begin position="1"/>
        <end position="20"/>
    </location>
</feature>
<dbReference type="Gene3D" id="3.40.50.1000">
    <property type="entry name" value="HAD superfamily/HAD-like"/>
    <property type="match status" value="1"/>
</dbReference>
<dbReference type="SUPFAM" id="SSF56784">
    <property type="entry name" value="HAD-like"/>
    <property type="match status" value="1"/>
</dbReference>
<feature type="compositionally biased region" description="Pro residues" evidence="1">
    <location>
        <begin position="1"/>
        <end position="10"/>
    </location>
</feature>
<dbReference type="InterPro" id="IPR041492">
    <property type="entry name" value="HAD_2"/>
</dbReference>
<dbReference type="InterPro" id="IPR023214">
    <property type="entry name" value="HAD_sf"/>
</dbReference>
<evidence type="ECO:0000256" key="1">
    <source>
        <dbReference type="SAM" id="MobiDB-lite"/>
    </source>
</evidence>
<dbReference type="GO" id="GO:0005829">
    <property type="term" value="C:cytosol"/>
    <property type="evidence" value="ECO:0007669"/>
    <property type="project" value="TreeGrafter"/>
</dbReference>
<dbReference type="OrthoDB" id="9797743at2"/>
<dbReference type="NCBIfam" id="TIGR01549">
    <property type="entry name" value="HAD-SF-IA-v1"/>
    <property type="match status" value="1"/>
</dbReference>
<dbReference type="PANTHER" id="PTHR43434:SF1">
    <property type="entry name" value="PHOSPHOGLYCOLATE PHOSPHATASE"/>
    <property type="match status" value="1"/>
</dbReference>
<organism evidence="2 3">
    <name type="scientific">Streptomyces venezuelae</name>
    <dbReference type="NCBI Taxonomy" id="54571"/>
    <lineage>
        <taxon>Bacteria</taxon>
        <taxon>Bacillati</taxon>
        <taxon>Actinomycetota</taxon>
        <taxon>Actinomycetes</taxon>
        <taxon>Kitasatosporales</taxon>
        <taxon>Streptomycetaceae</taxon>
        <taxon>Streptomyces</taxon>
    </lineage>
</organism>
<dbReference type="Proteomes" id="UP000324106">
    <property type="component" value="Chromosome"/>
</dbReference>
<dbReference type="GO" id="GO:0008967">
    <property type="term" value="F:phosphoglycolate phosphatase activity"/>
    <property type="evidence" value="ECO:0007669"/>
    <property type="project" value="TreeGrafter"/>
</dbReference>
<reference evidence="2 3" key="1">
    <citation type="submission" date="2018-05" db="EMBL/GenBank/DDBJ databases">
        <title>Streptomyces venezuelae.</title>
        <authorList>
            <person name="Kim W."/>
            <person name="Lee N."/>
            <person name="Cho B.-K."/>
        </authorList>
    </citation>
    <scope>NUCLEOTIDE SEQUENCE [LARGE SCALE GENOMIC DNA]</scope>
    <source>
        <strain evidence="2 3">ATCC 15068</strain>
    </source>
</reference>
<dbReference type="InterPro" id="IPR023198">
    <property type="entry name" value="PGP-like_dom2"/>
</dbReference>
<dbReference type="GO" id="GO:0006281">
    <property type="term" value="P:DNA repair"/>
    <property type="evidence" value="ECO:0007669"/>
    <property type="project" value="TreeGrafter"/>
</dbReference>
<evidence type="ECO:0000313" key="2">
    <source>
        <dbReference type="EMBL" id="QES18654.1"/>
    </source>
</evidence>
<dbReference type="PANTHER" id="PTHR43434">
    <property type="entry name" value="PHOSPHOGLYCOLATE PHOSPHATASE"/>
    <property type="match status" value="1"/>
</dbReference>
<gene>
    <name evidence="2" type="ORF">DEJ46_05780</name>
</gene>
<name>A0A5P2AKE8_STRVZ</name>
<dbReference type="Pfam" id="PF13419">
    <property type="entry name" value="HAD_2"/>
    <property type="match status" value="1"/>
</dbReference>
<sequence>MPSRPTPPTAPHAGGGPSNPCSEATRVLLLDLDGVLVDTRPVMESAWRRVQQAHGLDVPFEAYERHLGRPFGDIMEQLGLVDAELIHRTYAEASTAASHLARQFEGVAEVLHAFAAAGWLLGIVTSKPLDRAAPLLAQLGVPFATVRTPNGVGRGKPAPDPILLALIDLGADPADATFVGDMAVDQEAAHRAGVAFVHAGWGYGRPSTPTPEVAESPEDLLRFLETAGRRAPFLEGSLL</sequence>
<dbReference type="AlphaFoldDB" id="A0A5P2AKE8"/>
<dbReference type="InterPro" id="IPR036412">
    <property type="entry name" value="HAD-like_sf"/>
</dbReference>
<accession>A0A5P2AKE8</accession>
<protein>
    <submittedName>
        <fullName evidence="2">HAD family hydrolase</fullName>
    </submittedName>
</protein>
<evidence type="ECO:0000313" key="3">
    <source>
        <dbReference type="Proteomes" id="UP000324106"/>
    </source>
</evidence>
<dbReference type="Gene3D" id="1.10.150.240">
    <property type="entry name" value="Putative phosphatase, domain 2"/>
    <property type="match status" value="1"/>
</dbReference>
<dbReference type="EMBL" id="CP029194">
    <property type="protein sequence ID" value="QES18654.1"/>
    <property type="molecule type" value="Genomic_DNA"/>
</dbReference>